<reference evidence="1 2" key="1">
    <citation type="journal article" date="2023" name="G3 (Bethesda)">
        <title>A haplotype-resolved chromosome-scale genome for Quercus rubra L. provides insights into the genetics of adaptive traits for red oak species.</title>
        <authorList>
            <person name="Kapoor B."/>
            <person name="Jenkins J."/>
            <person name="Schmutz J."/>
            <person name="Zhebentyayeva T."/>
            <person name="Kuelheim C."/>
            <person name="Coggeshall M."/>
            <person name="Heim C."/>
            <person name="Lasky J.R."/>
            <person name="Leites L."/>
            <person name="Islam-Faridi N."/>
            <person name="Romero-Severson J."/>
            <person name="DeLeo V.L."/>
            <person name="Lucas S.M."/>
            <person name="Lazic D."/>
            <person name="Gailing O."/>
            <person name="Carlson J."/>
            <person name="Staton M."/>
        </authorList>
    </citation>
    <scope>NUCLEOTIDE SEQUENCE [LARGE SCALE GENOMIC DNA]</scope>
    <source>
        <strain evidence="1">Pseudo-F2</strain>
    </source>
</reference>
<name>A0AAN7ITV5_QUERU</name>
<protein>
    <submittedName>
        <fullName evidence="1">Uncharacterized protein</fullName>
    </submittedName>
</protein>
<organism evidence="1 2">
    <name type="scientific">Quercus rubra</name>
    <name type="common">Northern red oak</name>
    <name type="synonym">Quercus borealis</name>
    <dbReference type="NCBI Taxonomy" id="3512"/>
    <lineage>
        <taxon>Eukaryota</taxon>
        <taxon>Viridiplantae</taxon>
        <taxon>Streptophyta</taxon>
        <taxon>Embryophyta</taxon>
        <taxon>Tracheophyta</taxon>
        <taxon>Spermatophyta</taxon>
        <taxon>Magnoliopsida</taxon>
        <taxon>eudicotyledons</taxon>
        <taxon>Gunneridae</taxon>
        <taxon>Pentapetalae</taxon>
        <taxon>rosids</taxon>
        <taxon>fabids</taxon>
        <taxon>Fagales</taxon>
        <taxon>Fagaceae</taxon>
        <taxon>Quercus</taxon>
    </lineage>
</organism>
<gene>
    <name evidence="1" type="ORF">RGQ29_017878</name>
</gene>
<comment type="caution">
    <text evidence="1">The sequence shown here is derived from an EMBL/GenBank/DDBJ whole genome shotgun (WGS) entry which is preliminary data.</text>
</comment>
<keyword evidence="2" id="KW-1185">Reference proteome</keyword>
<dbReference type="EMBL" id="JAXUIC010000004">
    <property type="protein sequence ID" value="KAK4593978.1"/>
    <property type="molecule type" value="Genomic_DNA"/>
</dbReference>
<evidence type="ECO:0000313" key="2">
    <source>
        <dbReference type="Proteomes" id="UP001324115"/>
    </source>
</evidence>
<evidence type="ECO:0000313" key="1">
    <source>
        <dbReference type="EMBL" id="KAK4593978.1"/>
    </source>
</evidence>
<accession>A0AAN7ITV5</accession>
<dbReference type="Proteomes" id="UP001324115">
    <property type="component" value="Unassembled WGS sequence"/>
</dbReference>
<proteinExistence type="predicted"/>
<sequence length="100" mass="11260">MHVPTNFIDSSFKGMVSLVLATSQVSFLDDELPLEGRDHTLAMHIVIKCEDMIVARVFINNGSILNVYPMATLERLKVDMSLIKPSTMIIRAFDGKHREV</sequence>
<dbReference type="AlphaFoldDB" id="A0AAN7ITV5"/>